<sequence>MVEKVKKTATKPTTVTSTKKVITKPTTISPKSTTTSTTTKSIPKNEKIVNKKEINENDKFKIGNKIEVCVKEIRDFEVITTFEDYIGKLHVCNIPLPDKEGESVLNSIKKGNTLNCFIVSIEPTAKIITLTMFEQLKPQSKQFKVGQQVDAIVYGLTSVNEITCWISPTQIGTIEIISNFKNISQFKSLKEKNTFVKCLIKSIGIDNKIYLSIGKESISNEKMKVGDIMIGLIKEVGNLSIKVQLYNNLSGEVRLIDLNDELRTNPLSIYKTDTLIMVCVKSIGKEGILLSTYKSLLGLKTWEMNPKYKHQRSVKRSITTDFTVGAQVWGFVIEKTQQIIRVELKGQLIAILQVEDVGPFLLSSCDVGRLVRVVISSEPTIEGSLQVVKAHLHVDKTALTPKTIEVNDIIPLEIISIKNYGLFVKNKKVSGLAHISELDDEPVDPEQIDKLYSVGEFVLGKCIGKEKNKEKGKTIFKFTLKPEHFQSIDMEQYLKCNWDQEDPIEEIYQPLKPTKIISTLPIKSFLTQLSDLTTTINNNNKNKNKLETIKEQEEEEEEEQVENKQDNDDDEFKSTSLINSILSKKRKEINDDEQIDEDEITDSKKKQKTEKNKNKNKLEQEIQEREDLLANNNVAPEGPQDFERMILGTPNSSYIWIKFMSYYLGLSEINKAREIGERAIKKIIPTQVLEQRNIWIAMYNLENLYGTPDSLLKLFQRSIQYQDPKTMYLTIINILENTGKFERTEEYFKMLFKKDGKHSAKVWCRYGEFLLKCNNIEVFNSILSRALEILPKKKQIKVINKFAQLEYKLGDIERGRTIFEGLVSNYPNRTDIWNIYLDMELRDKESIKSSKELKEKIRMLFNRTIALKVSDRNIKQFFKRFLQFEKEFGSNFTTNEVKKLAIKFVESNN</sequence>
<protein>
    <submittedName>
        <fullName evidence="5">HAT repeat-containing protein</fullName>
    </submittedName>
</protein>
<keyword evidence="2" id="KW-0698">rRNA processing</keyword>
<evidence type="ECO:0000313" key="5">
    <source>
        <dbReference type="EMBL" id="EAL62362.1"/>
    </source>
</evidence>
<dbReference type="InterPro" id="IPR003029">
    <property type="entry name" value="S1_domain"/>
</dbReference>
<dbReference type="Gene3D" id="1.25.40.10">
    <property type="entry name" value="Tetratricopeptide repeat domain"/>
    <property type="match status" value="1"/>
</dbReference>
<feature type="domain" description="S1 motif" evidence="4">
    <location>
        <begin position="407"/>
        <end position="481"/>
    </location>
</feature>
<keyword evidence="6" id="KW-1185">Reference proteome</keyword>
<feature type="compositionally biased region" description="Basic and acidic residues" evidence="3">
    <location>
        <begin position="601"/>
        <end position="618"/>
    </location>
</feature>
<dbReference type="SMR" id="Q54GG4"/>
<dbReference type="VEuPathDB" id="AmoebaDB:DDB_G0290181"/>
<comment type="subcellular location">
    <subcellularLocation>
        <location evidence="1">Nucleus</location>
        <location evidence="1">Nucleolus</location>
    </subcellularLocation>
</comment>
<dbReference type="PROSITE" id="PS50126">
    <property type="entry name" value="S1"/>
    <property type="match status" value="2"/>
</dbReference>
<name>Q54GG4_DICDI</name>
<dbReference type="Reactome" id="R-DDI-6791226">
    <property type="pathway name" value="Major pathway of rRNA processing in the nucleolus and cytosol"/>
</dbReference>
<dbReference type="STRING" id="44689.Q54GG4"/>
<dbReference type="GeneID" id="8627520"/>
<dbReference type="InterPro" id="IPR003107">
    <property type="entry name" value="HAT"/>
</dbReference>
<dbReference type="PaxDb" id="44689-DDB0238055"/>
<organism evidence="5 6">
    <name type="scientific">Dictyostelium discoideum</name>
    <name type="common">Social amoeba</name>
    <dbReference type="NCBI Taxonomy" id="44689"/>
    <lineage>
        <taxon>Eukaryota</taxon>
        <taxon>Amoebozoa</taxon>
        <taxon>Evosea</taxon>
        <taxon>Eumycetozoa</taxon>
        <taxon>Dictyostelia</taxon>
        <taxon>Dictyosteliales</taxon>
        <taxon>Dictyosteliaceae</taxon>
        <taxon>Dictyostelium</taxon>
    </lineage>
</organism>
<proteinExistence type="predicted"/>
<evidence type="ECO:0000259" key="4">
    <source>
        <dbReference type="PROSITE" id="PS50126"/>
    </source>
</evidence>
<feature type="region of interest" description="Disordered" evidence="3">
    <location>
        <begin position="550"/>
        <end position="574"/>
    </location>
</feature>
<dbReference type="GO" id="GO:0005730">
    <property type="term" value="C:nucleolus"/>
    <property type="evidence" value="ECO:0000318"/>
    <property type="project" value="GO_Central"/>
</dbReference>
<dbReference type="Gene3D" id="2.40.50.140">
    <property type="entry name" value="Nucleic acid-binding proteins"/>
    <property type="match status" value="2"/>
</dbReference>
<dbReference type="eggNOG" id="KOG1070">
    <property type="taxonomic scope" value="Eukaryota"/>
</dbReference>
<dbReference type="OMA" id="SIQYQDP"/>
<reference evidence="5 6" key="1">
    <citation type="journal article" date="2005" name="Nature">
        <title>The genome of the social amoeba Dictyostelium discoideum.</title>
        <authorList>
            <consortium name="The Dictyostelium discoideum Sequencing Consortium"/>
            <person name="Eichinger L."/>
            <person name="Pachebat J.A."/>
            <person name="Glockner G."/>
            <person name="Rajandream M.A."/>
            <person name="Sucgang R."/>
            <person name="Berriman M."/>
            <person name="Song J."/>
            <person name="Olsen R."/>
            <person name="Szafranski K."/>
            <person name="Xu Q."/>
            <person name="Tunggal B."/>
            <person name="Kummerfeld S."/>
            <person name="Madera M."/>
            <person name="Konfortov B.A."/>
            <person name="Rivero F."/>
            <person name="Bankier A.T."/>
            <person name="Lehmann R."/>
            <person name="Hamlin N."/>
            <person name="Davies R."/>
            <person name="Gaudet P."/>
            <person name="Fey P."/>
            <person name="Pilcher K."/>
            <person name="Chen G."/>
            <person name="Saunders D."/>
            <person name="Sodergren E."/>
            <person name="Davis P."/>
            <person name="Kerhornou A."/>
            <person name="Nie X."/>
            <person name="Hall N."/>
            <person name="Anjard C."/>
            <person name="Hemphill L."/>
            <person name="Bason N."/>
            <person name="Farbrother P."/>
            <person name="Desany B."/>
            <person name="Just E."/>
            <person name="Morio T."/>
            <person name="Rost R."/>
            <person name="Churcher C."/>
            <person name="Cooper J."/>
            <person name="Haydock S."/>
            <person name="van Driessche N."/>
            <person name="Cronin A."/>
            <person name="Goodhead I."/>
            <person name="Muzny D."/>
            <person name="Mourier T."/>
            <person name="Pain A."/>
            <person name="Lu M."/>
            <person name="Harper D."/>
            <person name="Lindsay R."/>
            <person name="Hauser H."/>
            <person name="James K."/>
            <person name="Quiles M."/>
            <person name="Madan Babu M."/>
            <person name="Saito T."/>
            <person name="Buchrieser C."/>
            <person name="Wardroper A."/>
            <person name="Felder M."/>
            <person name="Thangavelu M."/>
            <person name="Johnson D."/>
            <person name="Knights A."/>
            <person name="Loulseged H."/>
            <person name="Mungall K."/>
            <person name="Oliver K."/>
            <person name="Price C."/>
            <person name="Quail M.A."/>
            <person name="Urushihara H."/>
            <person name="Hernandez J."/>
            <person name="Rabbinowitsch E."/>
            <person name="Steffen D."/>
            <person name="Sanders M."/>
            <person name="Ma J."/>
            <person name="Kohara Y."/>
            <person name="Sharp S."/>
            <person name="Simmonds M."/>
            <person name="Spiegler S."/>
            <person name="Tivey A."/>
            <person name="Sugano S."/>
            <person name="White B."/>
            <person name="Walker D."/>
            <person name="Woodward J."/>
            <person name="Winckler T."/>
            <person name="Tanaka Y."/>
            <person name="Shaulsky G."/>
            <person name="Schleicher M."/>
            <person name="Weinstock G."/>
            <person name="Rosenthal A."/>
            <person name="Cox E.C."/>
            <person name="Chisholm R.L."/>
            <person name="Gibbs R."/>
            <person name="Loomis W.F."/>
            <person name="Platzer M."/>
            <person name="Kay R.R."/>
            <person name="Williams J."/>
            <person name="Dear P.H."/>
            <person name="Noegel A.A."/>
            <person name="Barrell B."/>
            <person name="Kuspa A."/>
        </authorList>
    </citation>
    <scope>NUCLEOTIDE SEQUENCE [LARGE SCALE GENOMIC DNA]</scope>
    <source>
        <strain evidence="5 6">AX4</strain>
    </source>
</reference>
<dbReference type="SUPFAM" id="SSF50249">
    <property type="entry name" value="Nucleic acid-binding proteins"/>
    <property type="match status" value="3"/>
</dbReference>
<dbReference type="dictyBase" id="DDB_G0290181"/>
<dbReference type="FunFam" id="2.40.50.140:FF:000385">
    <property type="entry name" value="rRNA biogenesis protein RRP5, putative"/>
    <property type="match status" value="1"/>
</dbReference>
<dbReference type="InterPro" id="IPR012340">
    <property type="entry name" value="NA-bd_OB-fold"/>
</dbReference>
<evidence type="ECO:0000256" key="3">
    <source>
        <dbReference type="SAM" id="MobiDB-lite"/>
    </source>
</evidence>
<dbReference type="InterPro" id="IPR011990">
    <property type="entry name" value="TPR-like_helical_dom_sf"/>
</dbReference>
<dbReference type="InParanoid" id="Q54GG4"/>
<dbReference type="AlphaFoldDB" id="Q54GG4"/>
<evidence type="ECO:0000256" key="1">
    <source>
        <dbReference type="ARBA" id="ARBA00004604"/>
    </source>
</evidence>
<dbReference type="PANTHER" id="PTHR23270:SF10">
    <property type="entry name" value="PROTEIN RRP5 HOMOLOG"/>
    <property type="match status" value="1"/>
</dbReference>
<dbReference type="SMART" id="SM00386">
    <property type="entry name" value="HAT"/>
    <property type="match status" value="5"/>
</dbReference>
<dbReference type="GO" id="GO:0003723">
    <property type="term" value="F:RNA binding"/>
    <property type="evidence" value="ECO:0000318"/>
    <property type="project" value="GO_Central"/>
</dbReference>
<comment type="caution">
    <text evidence="5">The sequence shown here is derived from an EMBL/GenBank/DDBJ whole genome shotgun (WGS) entry which is preliminary data.</text>
</comment>
<dbReference type="GO" id="GO:0006364">
    <property type="term" value="P:rRNA processing"/>
    <property type="evidence" value="ECO:0007669"/>
    <property type="project" value="UniProtKB-KW"/>
</dbReference>
<dbReference type="SMART" id="SM00316">
    <property type="entry name" value="S1"/>
    <property type="match status" value="4"/>
</dbReference>
<gene>
    <name evidence="5" type="ORF">DDB_G0290181</name>
</gene>
<dbReference type="EMBL" id="AAFI02000158">
    <property type="protein sequence ID" value="EAL62362.1"/>
    <property type="molecule type" value="Genomic_DNA"/>
</dbReference>
<dbReference type="PhylomeDB" id="Q54GG4"/>
<dbReference type="Proteomes" id="UP000002195">
    <property type="component" value="Unassembled WGS sequence"/>
</dbReference>
<feature type="domain" description="S1 motif" evidence="4">
    <location>
        <begin position="226"/>
        <end position="293"/>
    </location>
</feature>
<dbReference type="FunCoup" id="Q54GG4">
    <property type="interactions" value="3"/>
</dbReference>
<dbReference type="Pfam" id="PF23240">
    <property type="entry name" value="HAT_PRP39_N"/>
    <property type="match status" value="1"/>
</dbReference>
<evidence type="ECO:0000256" key="2">
    <source>
        <dbReference type="ARBA" id="ARBA00022552"/>
    </source>
</evidence>
<dbReference type="PANTHER" id="PTHR23270">
    <property type="entry name" value="PROGRAMMED CELL DEATH PROTEIN 11 PRE-RRNA PROCESSING PROTEIN RRP5"/>
    <property type="match status" value="1"/>
</dbReference>
<dbReference type="GO" id="GO:0032040">
    <property type="term" value="C:small-subunit processome"/>
    <property type="evidence" value="ECO:0000318"/>
    <property type="project" value="GO_Central"/>
</dbReference>
<dbReference type="KEGG" id="ddi:DDB_G0290181"/>
<accession>Q54GG4</accession>
<dbReference type="HOGENOM" id="CLU_319699_0_0_1"/>
<evidence type="ECO:0000313" key="6">
    <source>
        <dbReference type="Proteomes" id="UP000002195"/>
    </source>
</evidence>
<dbReference type="RefSeq" id="XP_635864.1">
    <property type="nucleotide sequence ID" value="XM_630772.1"/>
</dbReference>
<feature type="region of interest" description="Disordered" evidence="3">
    <location>
        <begin position="593"/>
        <end position="618"/>
    </location>
</feature>
<dbReference type="SUPFAM" id="SSF48452">
    <property type="entry name" value="TPR-like"/>
    <property type="match status" value="2"/>
</dbReference>
<dbReference type="InterPro" id="IPR045209">
    <property type="entry name" value="Rrp5"/>
</dbReference>